<evidence type="ECO:0000313" key="3">
    <source>
        <dbReference type="EMBL" id="RLN32713.1"/>
    </source>
</evidence>
<evidence type="ECO:0000313" key="1">
    <source>
        <dbReference type="EMBL" id="KAG2522451.1"/>
    </source>
</evidence>
<evidence type="ECO:0000313" key="5">
    <source>
        <dbReference type="Proteomes" id="UP000285624"/>
    </source>
</evidence>
<evidence type="ECO:0000313" key="6">
    <source>
        <dbReference type="Proteomes" id="UP000285883"/>
    </source>
</evidence>
<name>A0A3R7G6X1_9STRA</name>
<evidence type="ECO:0000313" key="2">
    <source>
        <dbReference type="EMBL" id="KAG2524066.1"/>
    </source>
</evidence>
<keyword evidence="5" id="KW-1185">Reference proteome</keyword>
<protein>
    <submittedName>
        <fullName evidence="3">Uncharacterized protein</fullName>
    </submittedName>
</protein>
<dbReference type="Proteomes" id="UP000792063">
    <property type="component" value="Unassembled WGS sequence"/>
</dbReference>
<accession>A0A3R7G6X1</accession>
<comment type="caution">
    <text evidence="3">The sequence shown here is derived from an EMBL/GenBank/DDBJ whole genome shotgun (WGS) entry which is preliminary data.</text>
</comment>
<dbReference type="Proteomes" id="UP000285883">
    <property type="component" value="Unassembled WGS sequence"/>
</dbReference>
<dbReference type="Proteomes" id="UP000285624">
    <property type="component" value="Unassembled WGS sequence"/>
</dbReference>
<dbReference type="Proteomes" id="UP000785171">
    <property type="component" value="Unassembled WGS sequence"/>
</dbReference>
<reference evidence="5 6" key="2">
    <citation type="submission" date="2018-07" db="EMBL/GenBank/DDBJ databases">
        <title>Genome sequencing of oomycete isolates from Chile give support for New Zealand origin for Phytophthora kernoviae and make available the first Nothophytophthora sp. genome.</title>
        <authorList>
            <person name="Studholme D.J."/>
            <person name="Sanfuentes E."/>
            <person name="Panda P."/>
            <person name="Hill R."/>
            <person name="Sambles C."/>
            <person name="Grant M."/>
            <person name="Williams N.M."/>
            <person name="Mcdougal R.L."/>
        </authorList>
    </citation>
    <scope>NUCLEOTIDE SEQUENCE [LARGE SCALE GENOMIC DNA]</scope>
    <source>
        <strain evidence="3">Chile2</strain>
        <strain evidence="4">Chile4</strain>
    </source>
</reference>
<reference evidence="1" key="3">
    <citation type="submission" date="2020-06" db="EMBL/GenBank/DDBJ databases">
        <authorList>
            <person name="Studholme D.J."/>
        </authorList>
    </citation>
    <scope>NUCLEOTIDE SEQUENCE</scope>
    <source>
        <strain evidence="1">NZFS 2646</strain>
        <strain evidence="2">NZFS 3630</strain>
    </source>
</reference>
<dbReference type="Gene3D" id="1.10.10.1360">
    <property type="entry name" value="tRNA (Ile)-lysidine synthase"/>
    <property type="match status" value="1"/>
</dbReference>
<dbReference type="AlphaFoldDB" id="A0A3R7G6X1"/>
<dbReference type="EMBL" id="JPWU03000165">
    <property type="protein sequence ID" value="KAG2524066.1"/>
    <property type="molecule type" value="Genomic_DNA"/>
</dbReference>
<reference evidence="1" key="1">
    <citation type="journal article" date="2015" name="Genom Data">
        <title>Genome sequences of six Phytophthora species associated with forests in New Zealand.</title>
        <authorList>
            <person name="Studholme D.J."/>
            <person name="McDougal R.L."/>
            <person name="Sambles C."/>
            <person name="Hansen E."/>
            <person name="Hardy G."/>
            <person name="Grant M."/>
            <person name="Ganley R.J."/>
            <person name="Williams N.M."/>
        </authorList>
    </citation>
    <scope>NUCLEOTIDE SEQUENCE</scope>
    <source>
        <strain evidence="1">NZFS 2646</strain>
        <strain evidence="2">NZFS 3630</strain>
    </source>
</reference>
<sequence>MATCDRFHQTWVHDPSNDDPVYDRVRIRQELKRLEREHGPDDLDLFSKFQQTAAKAKNEFARAERVMILKHVVLWEPESVVVRMTVFSDPEMFDELLYRVLSKIVMHIGNKDTPPRLASITRFAADLQRLDAGKQVTLGGCRIKRVAKSYKLQFQPERKGRQLLHKKI</sequence>
<organism evidence="3 6">
    <name type="scientific">Phytophthora kernoviae</name>
    <dbReference type="NCBI Taxonomy" id="325452"/>
    <lineage>
        <taxon>Eukaryota</taxon>
        <taxon>Sar</taxon>
        <taxon>Stramenopiles</taxon>
        <taxon>Oomycota</taxon>
        <taxon>Peronosporomycetes</taxon>
        <taxon>Peronosporales</taxon>
        <taxon>Peronosporaceae</taxon>
        <taxon>Phytophthora</taxon>
    </lineage>
</organism>
<evidence type="ECO:0000313" key="4">
    <source>
        <dbReference type="EMBL" id="RLN78279.1"/>
    </source>
</evidence>
<dbReference type="EMBL" id="MAYM02000769">
    <property type="protein sequence ID" value="RLN32713.1"/>
    <property type="molecule type" value="Genomic_DNA"/>
</dbReference>
<dbReference type="EMBL" id="JPWV03000167">
    <property type="protein sequence ID" value="KAG2522451.1"/>
    <property type="molecule type" value="Genomic_DNA"/>
</dbReference>
<dbReference type="EMBL" id="MBDN02000197">
    <property type="protein sequence ID" value="RLN78279.1"/>
    <property type="molecule type" value="Genomic_DNA"/>
</dbReference>
<gene>
    <name evidence="3" type="ORF">BBI17_006098</name>
    <name evidence="4" type="ORF">BBO99_00006075</name>
    <name evidence="1" type="ORF">JM16_005830</name>
    <name evidence="2" type="ORF">JM18_005562</name>
</gene>
<dbReference type="STRING" id="325452.A0A3R7G6X1"/>
<proteinExistence type="predicted"/>